<proteinExistence type="predicted"/>
<dbReference type="Proteomes" id="UP000887576">
    <property type="component" value="Unplaced"/>
</dbReference>
<protein>
    <submittedName>
        <fullName evidence="2">Collagen triple helix repeat protein</fullName>
    </submittedName>
</protein>
<name>A0AC34QUY3_9BILA</name>
<organism evidence="1 2">
    <name type="scientific">Panagrolaimus sp. JU765</name>
    <dbReference type="NCBI Taxonomy" id="591449"/>
    <lineage>
        <taxon>Eukaryota</taxon>
        <taxon>Metazoa</taxon>
        <taxon>Ecdysozoa</taxon>
        <taxon>Nematoda</taxon>
        <taxon>Chromadorea</taxon>
        <taxon>Rhabditida</taxon>
        <taxon>Tylenchina</taxon>
        <taxon>Panagrolaimomorpha</taxon>
        <taxon>Panagrolaimoidea</taxon>
        <taxon>Panagrolaimidae</taxon>
        <taxon>Panagrolaimus</taxon>
    </lineage>
</organism>
<evidence type="ECO:0000313" key="1">
    <source>
        <dbReference type="Proteomes" id="UP000887576"/>
    </source>
</evidence>
<sequence length="484" mass="51962">MGILVPVWLGEIDDLEKTQSEEFAAIRVKSEAAWRQLLQIESDDNSVAWARIRRKTNEEYNVYDYRRPDDNFANEAVYDGSKVEGNPSEYLATPLFSQDGYDQPRCCCNLDSYRLSDLDALTVSWKCPVGRKGPPGQTGPVGEPGEYGENGKPGLDYPISESESAIFDGPSAGYQRNPYGYSAPVYRGNIPPRICEPCPVGPMGPEGPKGRSGNIGPKGMPGMPGRNGLHGIPGSPGPMGDPGPRGRSGYGGVPGPNGADGIRGGKGLPGSKGRVGDSGIIGVRGPPGPSGQSGRPGPIGDVGYPGIKGQRGLDGVDGPPGKPGLPGEDGMYCSCPDRTRTDFNRNYLNTPTSYGSTQTYAPGTGYMRTWKPTPSPTTTWSRPQISQNRDQYLREIHVSNAAAIPRATQRNFATTPIPHHTRTTPFTGFATDGNEYDENAFLGKNAFTHPPANPRNTGAAPDETYSLDVPWLEQKAKRKQHRIA</sequence>
<dbReference type="WBParaSite" id="JU765_v2.g19811.t1">
    <property type="protein sequence ID" value="JU765_v2.g19811.t1"/>
    <property type="gene ID" value="JU765_v2.g19811"/>
</dbReference>
<accession>A0AC34QUY3</accession>
<evidence type="ECO:0000313" key="2">
    <source>
        <dbReference type="WBParaSite" id="JU765_v2.g19811.t1"/>
    </source>
</evidence>
<reference evidence="2" key="1">
    <citation type="submission" date="2022-11" db="UniProtKB">
        <authorList>
            <consortium name="WormBaseParasite"/>
        </authorList>
    </citation>
    <scope>IDENTIFICATION</scope>
</reference>